<accession>A0A8T2QAM4</accession>
<feature type="compositionally biased region" description="Basic residues" evidence="1">
    <location>
        <begin position="251"/>
        <end position="266"/>
    </location>
</feature>
<proteinExistence type="predicted"/>
<feature type="region of interest" description="Disordered" evidence="1">
    <location>
        <begin position="250"/>
        <end position="294"/>
    </location>
</feature>
<evidence type="ECO:0000313" key="3">
    <source>
        <dbReference type="Proteomes" id="UP000825935"/>
    </source>
</evidence>
<sequence>MEASLREKLPNRSFGVGRISAVGKENSCPSVSDNHLRSSRSPLPAGFPRAPLQDITGVLSSNNAFFGLRRFSAFGKENSCPSINDDAMCSGRSCLSDGFSRAALKEISGVLSQDNTGMDDGSSLNIGSLKPSRKRFKYVDEAEDSTDGLRRDSEIHLSDVEVKVLPDFGTVVENVYMENTSNKIGDGETVLIEQQTVNSLYLEVADDVGEEVRSFLPPSSEIGAAGGSDGGSEIVVEAAGVAGSSVEFQSRKHMKHDLRSGVKKTRKNAEVAPARVGLRSSQEKPKMSSLMKFR</sequence>
<comment type="caution">
    <text evidence="2">The sequence shown here is derived from an EMBL/GenBank/DDBJ whole genome shotgun (WGS) entry which is preliminary data.</text>
</comment>
<organism evidence="2 3">
    <name type="scientific">Ceratopteris richardii</name>
    <name type="common">Triangle waterfern</name>
    <dbReference type="NCBI Taxonomy" id="49495"/>
    <lineage>
        <taxon>Eukaryota</taxon>
        <taxon>Viridiplantae</taxon>
        <taxon>Streptophyta</taxon>
        <taxon>Embryophyta</taxon>
        <taxon>Tracheophyta</taxon>
        <taxon>Polypodiopsida</taxon>
        <taxon>Polypodiidae</taxon>
        <taxon>Polypodiales</taxon>
        <taxon>Pteridineae</taxon>
        <taxon>Pteridaceae</taxon>
        <taxon>Parkerioideae</taxon>
        <taxon>Ceratopteris</taxon>
    </lineage>
</organism>
<dbReference type="EMBL" id="CM035441">
    <property type="protein sequence ID" value="KAH7280675.1"/>
    <property type="molecule type" value="Genomic_DNA"/>
</dbReference>
<reference evidence="2" key="1">
    <citation type="submission" date="2021-08" db="EMBL/GenBank/DDBJ databases">
        <title>WGS assembly of Ceratopteris richardii.</title>
        <authorList>
            <person name="Marchant D.B."/>
            <person name="Chen G."/>
            <person name="Jenkins J."/>
            <person name="Shu S."/>
            <person name="Leebens-Mack J."/>
            <person name="Grimwood J."/>
            <person name="Schmutz J."/>
            <person name="Soltis P."/>
            <person name="Soltis D."/>
            <person name="Chen Z.-H."/>
        </authorList>
    </citation>
    <scope>NUCLEOTIDE SEQUENCE</scope>
    <source>
        <strain evidence="2">Whitten #5841</strain>
        <tissue evidence="2">Leaf</tissue>
    </source>
</reference>
<evidence type="ECO:0000313" key="2">
    <source>
        <dbReference type="EMBL" id="KAH7280675.1"/>
    </source>
</evidence>
<dbReference type="Proteomes" id="UP000825935">
    <property type="component" value="Chromosome 36"/>
</dbReference>
<dbReference type="AlphaFoldDB" id="A0A8T2QAM4"/>
<feature type="region of interest" description="Disordered" evidence="1">
    <location>
        <begin position="24"/>
        <end position="45"/>
    </location>
</feature>
<dbReference type="OrthoDB" id="1939633at2759"/>
<gene>
    <name evidence="2" type="ORF">KP509_36G008600</name>
</gene>
<protein>
    <submittedName>
        <fullName evidence="2">Uncharacterized protein</fullName>
    </submittedName>
</protein>
<evidence type="ECO:0000256" key="1">
    <source>
        <dbReference type="SAM" id="MobiDB-lite"/>
    </source>
</evidence>
<keyword evidence="3" id="KW-1185">Reference proteome</keyword>
<name>A0A8T2QAM4_CERRI</name>